<comment type="caution">
    <text evidence="2">The sequence shown here is derived from an EMBL/GenBank/DDBJ whole genome shotgun (WGS) entry which is preliminary data.</text>
</comment>
<feature type="domain" description="IrrE N-terminal-like" evidence="1">
    <location>
        <begin position="68"/>
        <end position="181"/>
    </location>
</feature>
<evidence type="ECO:0000259" key="1">
    <source>
        <dbReference type="Pfam" id="PF06114"/>
    </source>
</evidence>
<dbReference type="EMBL" id="JBIMSO010000030">
    <property type="protein sequence ID" value="MFH5207856.1"/>
    <property type="molecule type" value="Genomic_DNA"/>
</dbReference>
<reference evidence="2 3" key="1">
    <citation type="submission" date="2024-10" db="EMBL/GenBank/DDBJ databases">
        <authorList>
            <person name="Riesco R."/>
        </authorList>
    </citation>
    <scope>NUCLEOTIDE SEQUENCE [LARGE SCALE GENOMIC DNA]</scope>
    <source>
        <strain evidence="2 3">NCIMB 15449</strain>
    </source>
</reference>
<dbReference type="Gene3D" id="1.10.10.2910">
    <property type="match status" value="1"/>
</dbReference>
<dbReference type="PANTHER" id="PTHR43236:SF1">
    <property type="entry name" value="BLL7220 PROTEIN"/>
    <property type="match status" value="1"/>
</dbReference>
<evidence type="ECO:0000313" key="2">
    <source>
        <dbReference type="EMBL" id="MFH5207856.1"/>
    </source>
</evidence>
<name>A0ABW7JL77_9NOCA</name>
<sequence length="223" mass="25209">MNNQRTQNNATRSVLASLRSVIPNRETVTFTEALRIAELQANKLLELHALTDGPIPGQLITELPKIRIDYTDSLVSGASFWDTRNGVWVIQLSRADSWLRRRFTLAHEYKHIIDHGRRGSLYRATARVSAEIQAEHAADYFAGCLLVPRRLLKRAWGNGIQRPSELARLFQVSQQAIGVRLRQTGLIEDRARWSHRHGAHPQAAATPTTRKGFAPLRLEEIPA</sequence>
<gene>
    <name evidence="2" type="ORF">ACHIPZ_06460</name>
</gene>
<dbReference type="InterPro" id="IPR052345">
    <property type="entry name" value="Rad_response_metalloprotease"/>
</dbReference>
<evidence type="ECO:0000313" key="3">
    <source>
        <dbReference type="Proteomes" id="UP001609175"/>
    </source>
</evidence>
<dbReference type="Pfam" id="PF06114">
    <property type="entry name" value="Peptidase_M78"/>
    <property type="match status" value="1"/>
</dbReference>
<dbReference type="RefSeq" id="WP_395113294.1">
    <property type="nucleotide sequence ID" value="NZ_JBIMSO010000030.1"/>
</dbReference>
<dbReference type="PANTHER" id="PTHR43236">
    <property type="entry name" value="ANTITOXIN HIGA1"/>
    <property type="match status" value="1"/>
</dbReference>
<organism evidence="2 3">
    <name type="scientific">Antrihabitans spumae</name>
    <dbReference type="NCBI Taxonomy" id="3373370"/>
    <lineage>
        <taxon>Bacteria</taxon>
        <taxon>Bacillati</taxon>
        <taxon>Actinomycetota</taxon>
        <taxon>Actinomycetes</taxon>
        <taxon>Mycobacteriales</taxon>
        <taxon>Nocardiaceae</taxon>
        <taxon>Antrihabitans</taxon>
    </lineage>
</organism>
<accession>A0ABW7JL77</accession>
<dbReference type="Proteomes" id="UP001609175">
    <property type="component" value="Unassembled WGS sequence"/>
</dbReference>
<protein>
    <submittedName>
        <fullName evidence="2">ImmA/IrrE family metallo-endopeptidase</fullName>
    </submittedName>
</protein>
<proteinExistence type="predicted"/>
<dbReference type="InterPro" id="IPR010359">
    <property type="entry name" value="IrrE_HExxH"/>
</dbReference>